<dbReference type="AlphaFoldDB" id="A0A1W1HHG7"/>
<evidence type="ECO:0000313" key="2">
    <source>
        <dbReference type="Proteomes" id="UP000191931"/>
    </source>
</evidence>
<dbReference type="Proteomes" id="UP000191931">
    <property type="component" value="Unassembled WGS sequence"/>
</dbReference>
<accession>A0A1W1HHG7</accession>
<evidence type="ECO:0000313" key="1">
    <source>
        <dbReference type="EMBL" id="SLM31919.1"/>
    </source>
</evidence>
<reference evidence="1 2" key="1">
    <citation type="submission" date="2017-03" db="EMBL/GenBank/DDBJ databases">
        <authorList>
            <person name="Afonso C.L."/>
            <person name="Miller P.J."/>
            <person name="Scott M.A."/>
            <person name="Spackman E."/>
            <person name="Goraichik I."/>
            <person name="Dimitrov K.M."/>
            <person name="Suarez D.L."/>
            <person name="Swayne D.E."/>
        </authorList>
    </citation>
    <scope>NUCLEOTIDE SEQUENCE [LARGE SCALE GENOMIC DNA]</scope>
    <source>
        <strain evidence="1">PRJEB14757</strain>
    </source>
</reference>
<organism evidence="1 2">
    <name type="scientific">Desulfamplus magnetovallimortis</name>
    <dbReference type="NCBI Taxonomy" id="1246637"/>
    <lineage>
        <taxon>Bacteria</taxon>
        <taxon>Pseudomonadati</taxon>
        <taxon>Thermodesulfobacteriota</taxon>
        <taxon>Desulfobacteria</taxon>
        <taxon>Desulfobacterales</taxon>
        <taxon>Desulfobacteraceae</taxon>
        <taxon>Desulfamplus</taxon>
    </lineage>
</organism>
<proteinExistence type="predicted"/>
<gene>
    <name evidence="1" type="ORF">MTBBW1_50042</name>
</gene>
<sequence>MSIKMKHTVKKEIPVKKINIEEVNKFNFSAIFFTIFIAPNDINHKI</sequence>
<dbReference type="EMBL" id="FWEV01000292">
    <property type="protein sequence ID" value="SLM31919.1"/>
    <property type="molecule type" value="Genomic_DNA"/>
</dbReference>
<name>A0A1W1HHG7_9BACT</name>
<keyword evidence="2" id="KW-1185">Reference proteome</keyword>
<protein>
    <submittedName>
        <fullName evidence="1">Uncharacterized protein</fullName>
    </submittedName>
</protein>